<dbReference type="InterPro" id="IPR007387">
    <property type="entry name" value="TRAP_DctQ"/>
</dbReference>
<keyword evidence="2 9" id="KW-0813">Transport</keyword>
<dbReference type="GO" id="GO:0022857">
    <property type="term" value="F:transmembrane transporter activity"/>
    <property type="evidence" value="ECO:0007669"/>
    <property type="project" value="UniProtKB-UniRule"/>
</dbReference>
<sequence length="169" mass="18797">MSGLNKVCTTIDTLNKTVGRVVAWLILATVLLSVFTAVGRKFAFGSNGFLEGQWYLFSAVFLLGAAYTLQADQHVRVDVLSKRWSAKTRAWIDIAGHVLFLLPVAVGLAWLGWHDFIQVWQHNEMSADAGGLPRWPVKLLIPFGFVLLILQVISEIGKRITILKHGERA</sequence>
<dbReference type="Pfam" id="PF04290">
    <property type="entry name" value="DctQ"/>
    <property type="match status" value="1"/>
</dbReference>
<comment type="caution">
    <text evidence="11">The sequence shown here is derived from an EMBL/GenBank/DDBJ whole genome shotgun (WGS) entry which is preliminary data.</text>
</comment>
<evidence type="ECO:0000313" key="11">
    <source>
        <dbReference type="EMBL" id="PTQ90723.1"/>
    </source>
</evidence>
<dbReference type="OrthoDB" id="63744at2"/>
<keyword evidence="12" id="KW-1185">Reference proteome</keyword>
<keyword evidence="3" id="KW-1003">Cell membrane</keyword>
<evidence type="ECO:0000256" key="8">
    <source>
        <dbReference type="ARBA" id="ARBA00038436"/>
    </source>
</evidence>
<comment type="subcellular location">
    <subcellularLocation>
        <location evidence="1 9">Cell inner membrane</location>
        <topology evidence="1 9">Multi-pass membrane protein</topology>
    </subcellularLocation>
</comment>
<feature type="transmembrane region" description="Helical" evidence="9">
    <location>
        <begin position="90"/>
        <end position="113"/>
    </location>
</feature>
<keyword evidence="4 9" id="KW-0997">Cell inner membrane</keyword>
<dbReference type="GO" id="GO:0005886">
    <property type="term" value="C:plasma membrane"/>
    <property type="evidence" value="ECO:0007669"/>
    <property type="project" value="UniProtKB-SubCell"/>
</dbReference>
<evidence type="ECO:0000256" key="5">
    <source>
        <dbReference type="ARBA" id="ARBA00022692"/>
    </source>
</evidence>
<keyword evidence="5 9" id="KW-0812">Transmembrane</keyword>
<evidence type="ECO:0000256" key="1">
    <source>
        <dbReference type="ARBA" id="ARBA00004429"/>
    </source>
</evidence>
<reference evidence="11 12" key="1">
    <citation type="submission" date="2018-04" db="EMBL/GenBank/DDBJ databases">
        <title>Genomic Encyclopedia of Archaeal and Bacterial Type Strains, Phase II (KMG-II): from individual species to whole genera.</title>
        <authorList>
            <person name="Goeker M."/>
        </authorList>
    </citation>
    <scope>NUCLEOTIDE SEQUENCE [LARGE SCALE GENOMIC DNA]</scope>
    <source>
        <strain evidence="11 12">DSM 5822</strain>
    </source>
</reference>
<evidence type="ECO:0000256" key="9">
    <source>
        <dbReference type="RuleBase" id="RU369079"/>
    </source>
</evidence>
<comment type="function">
    <text evidence="9">Part of the tripartite ATP-independent periplasmic (TRAP) transport system.</text>
</comment>
<keyword evidence="6 9" id="KW-1133">Transmembrane helix</keyword>
<dbReference type="EMBL" id="QAON01000002">
    <property type="protein sequence ID" value="PTQ90723.1"/>
    <property type="molecule type" value="Genomic_DNA"/>
</dbReference>
<comment type="similarity">
    <text evidence="8 9">Belongs to the TRAP transporter small permease family.</text>
</comment>
<evidence type="ECO:0000313" key="12">
    <source>
        <dbReference type="Proteomes" id="UP000244223"/>
    </source>
</evidence>
<proteinExistence type="inferred from homology"/>
<organism evidence="11 12">
    <name type="scientific">Agitococcus lubricus</name>
    <dbReference type="NCBI Taxonomy" id="1077255"/>
    <lineage>
        <taxon>Bacteria</taxon>
        <taxon>Pseudomonadati</taxon>
        <taxon>Pseudomonadota</taxon>
        <taxon>Gammaproteobacteria</taxon>
        <taxon>Moraxellales</taxon>
        <taxon>Moraxellaceae</taxon>
        <taxon>Agitococcus</taxon>
    </lineage>
</organism>
<keyword evidence="7 9" id="KW-0472">Membrane</keyword>
<evidence type="ECO:0000256" key="2">
    <source>
        <dbReference type="ARBA" id="ARBA00022448"/>
    </source>
</evidence>
<feature type="domain" description="Tripartite ATP-independent periplasmic transporters DctQ component" evidence="10">
    <location>
        <begin position="36"/>
        <end position="159"/>
    </location>
</feature>
<feature type="transmembrane region" description="Helical" evidence="9">
    <location>
        <begin position="21"/>
        <end position="40"/>
    </location>
</feature>
<name>A0A2T5J2H4_9GAMM</name>
<feature type="transmembrane region" description="Helical" evidence="9">
    <location>
        <begin position="133"/>
        <end position="153"/>
    </location>
</feature>
<evidence type="ECO:0000256" key="4">
    <source>
        <dbReference type="ARBA" id="ARBA00022519"/>
    </source>
</evidence>
<gene>
    <name evidence="11" type="ORF">C8N29_102123</name>
</gene>
<evidence type="ECO:0000256" key="6">
    <source>
        <dbReference type="ARBA" id="ARBA00022989"/>
    </source>
</evidence>
<evidence type="ECO:0000259" key="10">
    <source>
        <dbReference type="Pfam" id="PF04290"/>
    </source>
</evidence>
<dbReference type="PANTHER" id="PTHR35011">
    <property type="entry name" value="2,3-DIKETO-L-GULONATE TRAP TRANSPORTER SMALL PERMEASE PROTEIN YIAM"/>
    <property type="match status" value="1"/>
</dbReference>
<protein>
    <recommendedName>
        <fullName evidence="9">TRAP transporter small permease protein</fullName>
    </recommendedName>
</protein>
<dbReference type="AlphaFoldDB" id="A0A2T5J2H4"/>
<evidence type="ECO:0000256" key="7">
    <source>
        <dbReference type="ARBA" id="ARBA00023136"/>
    </source>
</evidence>
<evidence type="ECO:0000256" key="3">
    <source>
        <dbReference type="ARBA" id="ARBA00022475"/>
    </source>
</evidence>
<accession>A0A2T5J2H4</accession>
<comment type="subunit">
    <text evidence="9">The complex comprises the extracytoplasmic solute receptor protein and the two transmembrane proteins.</text>
</comment>
<dbReference type="Proteomes" id="UP000244223">
    <property type="component" value="Unassembled WGS sequence"/>
</dbReference>
<dbReference type="InterPro" id="IPR055348">
    <property type="entry name" value="DctQ"/>
</dbReference>
<dbReference type="PANTHER" id="PTHR35011:SF4">
    <property type="entry name" value="SLL1102 PROTEIN"/>
    <property type="match status" value="1"/>
</dbReference>
<feature type="transmembrane region" description="Helical" evidence="9">
    <location>
        <begin position="52"/>
        <end position="69"/>
    </location>
</feature>
<dbReference type="RefSeq" id="WP_107864568.1">
    <property type="nucleotide sequence ID" value="NZ_QAON01000002.1"/>
</dbReference>